<dbReference type="InterPro" id="IPR016187">
    <property type="entry name" value="CTDL_fold"/>
</dbReference>
<reference evidence="2" key="1">
    <citation type="journal article" date="2020" name="mSystems">
        <title>Genome- and Community-Level Interaction Insights into Carbon Utilization and Element Cycling Functions of Hydrothermarchaeota in Hydrothermal Sediment.</title>
        <authorList>
            <person name="Zhou Z."/>
            <person name="Liu Y."/>
            <person name="Xu W."/>
            <person name="Pan J."/>
            <person name="Luo Z.H."/>
            <person name="Li M."/>
        </authorList>
    </citation>
    <scope>NUCLEOTIDE SEQUENCE [LARGE SCALE GENOMIC DNA]</scope>
    <source>
        <strain evidence="2">HyVt-628</strain>
    </source>
</reference>
<name>A0A7C5HF70_9CHLB</name>
<protein>
    <submittedName>
        <fullName evidence="2">Formylglycine-generating enzyme family protein</fullName>
    </submittedName>
</protein>
<evidence type="ECO:0000313" key="2">
    <source>
        <dbReference type="EMBL" id="HHE07536.1"/>
    </source>
</evidence>
<organism evidence="2">
    <name type="scientific">Chlorobaculum parvum</name>
    <dbReference type="NCBI Taxonomy" id="274539"/>
    <lineage>
        <taxon>Bacteria</taxon>
        <taxon>Pseudomonadati</taxon>
        <taxon>Chlorobiota</taxon>
        <taxon>Chlorobiia</taxon>
        <taxon>Chlorobiales</taxon>
        <taxon>Chlorobiaceae</taxon>
        <taxon>Chlorobaculum</taxon>
    </lineage>
</organism>
<proteinExistence type="predicted"/>
<dbReference type="InterPro" id="IPR005532">
    <property type="entry name" value="SUMF_dom"/>
</dbReference>
<feature type="domain" description="Sulfatase-modifying factor enzyme-like" evidence="1">
    <location>
        <begin position="35"/>
        <end position="255"/>
    </location>
</feature>
<dbReference type="PANTHER" id="PTHR23150">
    <property type="entry name" value="SULFATASE MODIFYING FACTOR 1, 2"/>
    <property type="match status" value="1"/>
</dbReference>
<dbReference type="GO" id="GO:0120147">
    <property type="term" value="F:formylglycine-generating oxidase activity"/>
    <property type="evidence" value="ECO:0007669"/>
    <property type="project" value="TreeGrafter"/>
</dbReference>
<gene>
    <name evidence="2" type="ORF">ENL01_01225</name>
</gene>
<dbReference type="Proteomes" id="UP000886059">
    <property type="component" value="Unassembled WGS sequence"/>
</dbReference>
<dbReference type="Gene3D" id="3.90.1580.10">
    <property type="entry name" value="paralog of FGE (formylglycine-generating enzyme)"/>
    <property type="match status" value="1"/>
</dbReference>
<dbReference type="Pfam" id="PF03781">
    <property type="entry name" value="FGE-sulfatase"/>
    <property type="match status" value="1"/>
</dbReference>
<dbReference type="EMBL" id="DRSK01000075">
    <property type="protein sequence ID" value="HHE07536.1"/>
    <property type="molecule type" value="Genomic_DNA"/>
</dbReference>
<dbReference type="AlphaFoldDB" id="A0A7C5HF70"/>
<dbReference type="InterPro" id="IPR051043">
    <property type="entry name" value="Sulfatase_Mod_Factor_Kinase"/>
</dbReference>
<comment type="caution">
    <text evidence="2">The sequence shown here is derived from an EMBL/GenBank/DDBJ whole genome shotgun (WGS) entry which is preliminary data.</text>
</comment>
<dbReference type="PANTHER" id="PTHR23150:SF19">
    <property type="entry name" value="FORMYLGLYCINE-GENERATING ENZYME"/>
    <property type="match status" value="1"/>
</dbReference>
<dbReference type="SUPFAM" id="SSF56436">
    <property type="entry name" value="C-type lectin-like"/>
    <property type="match status" value="1"/>
</dbReference>
<evidence type="ECO:0000259" key="1">
    <source>
        <dbReference type="Pfam" id="PF03781"/>
    </source>
</evidence>
<sequence length="262" mass="29181">MNLNDTLSGLRSRAIRPAADALPPVIINECDGSPMVLVPAGKFTMGDDLDRESPQRSVYLEAFYISVYAVANRQYRAFVEATGHQPPNIGARIDSLSFWRDEGCPAEFDDYPVVLISWDDADAYATWAGCRLPNEAEWEKAARGPEGLLYPWGDRWDENNCRNRNNKGEESVAPVYSYPEGVSGYGTWNQSGNIMEWCSIWEGEGDSGSAADGGDALRQERGGCWRYPDKFAFRASQRSYVVPKAVNDFRGFRLVLPVKAGE</sequence>
<dbReference type="InterPro" id="IPR042095">
    <property type="entry name" value="SUMF_sf"/>
</dbReference>
<accession>A0A7C5HF70</accession>